<evidence type="ECO:0000256" key="3">
    <source>
        <dbReference type="ARBA" id="ARBA00022801"/>
    </source>
</evidence>
<dbReference type="EMBL" id="AJWK01023629">
    <property type="status" value="NOT_ANNOTATED_CDS"/>
    <property type="molecule type" value="Genomic_DNA"/>
</dbReference>
<evidence type="ECO:0000256" key="8">
    <source>
        <dbReference type="SAM" id="SignalP"/>
    </source>
</evidence>
<evidence type="ECO:0000313" key="13">
    <source>
        <dbReference type="Proteomes" id="UP000092461"/>
    </source>
</evidence>
<dbReference type="VEuPathDB" id="VectorBase:LLONM1_000313"/>
<dbReference type="PROSITE" id="PS01182">
    <property type="entry name" value="GLYCOSYL_HYDROL_F35"/>
    <property type="match status" value="1"/>
</dbReference>
<dbReference type="AlphaFoldDB" id="A0A1B0CQI6"/>
<keyword evidence="2 8" id="KW-0732">Signal</keyword>
<evidence type="ECO:0000256" key="5">
    <source>
        <dbReference type="ARBA" id="ARBA00023295"/>
    </source>
</evidence>
<dbReference type="EMBL" id="AJWK01023630">
    <property type="status" value="NOT_ANNOTATED_CDS"/>
    <property type="molecule type" value="Genomic_DNA"/>
</dbReference>
<dbReference type="VEuPathDB" id="VectorBase:LLONM1_000487"/>
<dbReference type="SUPFAM" id="SSF51445">
    <property type="entry name" value="(Trans)glycosidases"/>
    <property type="match status" value="3"/>
</dbReference>
<feature type="domain" description="Glycoside hydrolase 35 catalytic" evidence="9">
    <location>
        <begin position="52"/>
        <end position="166"/>
    </location>
</feature>
<evidence type="ECO:0000256" key="6">
    <source>
        <dbReference type="RuleBase" id="RU000675"/>
    </source>
</evidence>
<dbReference type="Pfam" id="PF21317">
    <property type="entry name" value="BetaGal_ABD_1"/>
    <property type="match status" value="1"/>
</dbReference>
<dbReference type="InterPro" id="IPR019801">
    <property type="entry name" value="Glyco_hydro_35_CS"/>
</dbReference>
<dbReference type="GO" id="GO:0005975">
    <property type="term" value="P:carbohydrate metabolic process"/>
    <property type="evidence" value="ECO:0007669"/>
    <property type="project" value="InterPro"/>
</dbReference>
<dbReference type="FunFam" id="3.20.20.80:FF:000017">
    <property type="entry name" value="Beta-galactosidase"/>
    <property type="match status" value="1"/>
</dbReference>
<dbReference type="EMBL" id="GITU01000989">
    <property type="protein sequence ID" value="MBC1169692.1"/>
    <property type="molecule type" value="Transcribed_RNA"/>
</dbReference>
<dbReference type="EnsemblMetazoa" id="LLOJ007135-RA">
    <property type="protein sequence ID" value="LLOJ007135-PA"/>
    <property type="gene ID" value="LLOJ007135"/>
</dbReference>
<evidence type="ECO:0000256" key="7">
    <source>
        <dbReference type="RuleBase" id="RU003679"/>
    </source>
</evidence>
<evidence type="ECO:0000256" key="4">
    <source>
        <dbReference type="ARBA" id="ARBA00023180"/>
    </source>
</evidence>
<organism evidence="12 13">
    <name type="scientific">Lutzomyia longipalpis</name>
    <name type="common">Sand fly</name>
    <dbReference type="NCBI Taxonomy" id="7200"/>
    <lineage>
        <taxon>Eukaryota</taxon>
        <taxon>Metazoa</taxon>
        <taxon>Ecdysozoa</taxon>
        <taxon>Arthropoda</taxon>
        <taxon>Hexapoda</taxon>
        <taxon>Insecta</taxon>
        <taxon>Pterygota</taxon>
        <taxon>Neoptera</taxon>
        <taxon>Endopterygota</taxon>
        <taxon>Diptera</taxon>
        <taxon>Nematocera</taxon>
        <taxon>Psychodoidea</taxon>
        <taxon>Psychodidae</taxon>
        <taxon>Lutzomyia</taxon>
        <taxon>Lutzomyia</taxon>
    </lineage>
</organism>
<protein>
    <recommendedName>
        <fullName evidence="6">Beta-galactosidase</fullName>
        <ecNumber evidence="6">3.2.1.23</ecNumber>
    </recommendedName>
</protein>
<evidence type="ECO:0000259" key="9">
    <source>
        <dbReference type="Pfam" id="PF01301"/>
    </source>
</evidence>
<keyword evidence="13" id="KW-1185">Reference proteome</keyword>
<dbReference type="PRINTS" id="PR00742">
    <property type="entry name" value="GLHYDRLASE35"/>
</dbReference>
<dbReference type="EMBL" id="AJWK01023631">
    <property type="status" value="NOT_ANNOTATED_CDS"/>
    <property type="molecule type" value="Genomic_DNA"/>
</dbReference>
<feature type="signal peptide" evidence="8">
    <location>
        <begin position="1"/>
        <end position="21"/>
    </location>
</feature>
<evidence type="ECO:0000256" key="1">
    <source>
        <dbReference type="ARBA" id="ARBA00009809"/>
    </source>
</evidence>
<feature type="domain" description="Glycoside hydrolase 35 catalytic" evidence="9">
    <location>
        <begin position="186"/>
        <end position="475"/>
    </location>
</feature>
<dbReference type="EC" id="3.2.1.23" evidence="6"/>
<reference evidence="13" key="1">
    <citation type="submission" date="2012-05" db="EMBL/GenBank/DDBJ databases">
        <title>Whole Genome Assembly of Lutzomyia longipalpis.</title>
        <authorList>
            <person name="Richards S."/>
            <person name="Qu C."/>
            <person name="Dillon R."/>
            <person name="Worley K."/>
            <person name="Scherer S."/>
            <person name="Batterton M."/>
            <person name="Taylor A."/>
            <person name="Hawes A."/>
            <person name="Hernandez B."/>
            <person name="Kovar C."/>
            <person name="Mandapat C."/>
            <person name="Pham C."/>
            <person name="Qu C."/>
            <person name="Jing C."/>
            <person name="Bess C."/>
            <person name="Bandaranaike D."/>
            <person name="Ngo D."/>
            <person name="Ongeri F."/>
            <person name="Arias F."/>
            <person name="Lara F."/>
            <person name="Weissenberger G."/>
            <person name="Kamau G."/>
            <person name="Han H."/>
            <person name="Shen H."/>
            <person name="Dinh H."/>
            <person name="Khalil I."/>
            <person name="Jones J."/>
            <person name="Shafer J."/>
            <person name="Jayaseelan J."/>
            <person name="Quiroz J."/>
            <person name="Blankenburg K."/>
            <person name="Nguyen L."/>
            <person name="Jackson L."/>
            <person name="Francisco L."/>
            <person name="Tang L.-Y."/>
            <person name="Pu L.-L."/>
            <person name="Perales L."/>
            <person name="Lorensuhewa L."/>
            <person name="Munidasa M."/>
            <person name="Coyle M."/>
            <person name="Taylor M."/>
            <person name="Puazo M."/>
            <person name="Firestine M."/>
            <person name="Scheel M."/>
            <person name="Javaid M."/>
            <person name="Wang M."/>
            <person name="Li M."/>
            <person name="Tabassum N."/>
            <person name="Saada N."/>
            <person name="Osuji N."/>
            <person name="Aqrawi P."/>
            <person name="Fu Q."/>
            <person name="Thornton R."/>
            <person name="Raj R."/>
            <person name="Goodspeed R."/>
            <person name="Mata R."/>
            <person name="Najjar R."/>
            <person name="Gubbala S."/>
            <person name="Lee S."/>
            <person name="Denson S."/>
            <person name="Patil S."/>
            <person name="Macmil S."/>
            <person name="Qi S."/>
            <person name="Matskevitch T."/>
            <person name="Palculict T."/>
            <person name="Mathew T."/>
            <person name="Vee V."/>
            <person name="Velamala V."/>
            <person name="Korchina V."/>
            <person name="Cai W."/>
            <person name="Liu W."/>
            <person name="Dai W."/>
            <person name="Zou X."/>
            <person name="Zhu Y."/>
            <person name="Zhang Y."/>
            <person name="Wu Y.-Q."/>
            <person name="Xin Y."/>
            <person name="Nazarath L."/>
            <person name="Kovar C."/>
            <person name="Han Y."/>
            <person name="Muzny D."/>
            <person name="Gibbs R."/>
        </authorList>
    </citation>
    <scope>NUCLEOTIDE SEQUENCE [LARGE SCALE GENOMIC DNA]</scope>
    <source>
        <strain evidence="13">Jacobina</strain>
    </source>
</reference>
<dbReference type="Gene3D" id="2.60.120.260">
    <property type="entry name" value="Galactose-binding domain-like"/>
    <property type="match status" value="2"/>
</dbReference>
<comment type="catalytic activity">
    <reaction evidence="6">
        <text>Hydrolysis of terminal non-reducing beta-D-galactose residues in beta-D-galactosides.</text>
        <dbReference type="EC" id="3.2.1.23"/>
    </reaction>
</comment>
<dbReference type="EMBL" id="AJWK01023632">
    <property type="status" value="NOT_ANNOTATED_CDS"/>
    <property type="molecule type" value="Genomic_DNA"/>
</dbReference>
<dbReference type="Proteomes" id="UP000092461">
    <property type="component" value="Unassembled WGS sequence"/>
</dbReference>
<dbReference type="InterPro" id="IPR001944">
    <property type="entry name" value="Glycoside_Hdrlase_35"/>
</dbReference>
<dbReference type="Gene3D" id="3.20.20.80">
    <property type="entry name" value="Glycosidases"/>
    <property type="match status" value="3"/>
</dbReference>
<accession>A0A1B0CQI6</accession>
<dbReference type="InterPro" id="IPR048912">
    <property type="entry name" value="BetaGal1-like_ABD1"/>
</dbReference>
<reference evidence="11" key="2">
    <citation type="journal article" date="2020" name="BMC">
        <title>Leishmania infection induces a limited differential gene expression in the sand fly midgut.</title>
        <authorList>
            <person name="Coutinho-Abreu I.V."/>
            <person name="Serafim T.D."/>
            <person name="Meneses C."/>
            <person name="Kamhawi S."/>
            <person name="Oliveira F."/>
            <person name="Valenzuela J.G."/>
        </authorList>
    </citation>
    <scope>NUCLEOTIDE SEQUENCE</scope>
    <source>
        <strain evidence="11">Jacobina</strain>
        <tissue evidence="11">Midgut</tissue>
    </source>
</reference>
<dbReference type="PANTHER" id="PTHR23421">
    <property type="entry name" value="BETA-GALACTOSIDASE RELATED"/>
    <property type="match status" value="1"/>
</dbReference>
<sequence>MLKIFEFFVILLYFGALSVNSQLILESNVQRPVVEETFSHGRKFEVDYENDTFLLDGKPFRYISGSFHYFRAPRENWRQKLRTMRATGLNAVSTYVEWSLHNPKDNDQYVWSGMADLEHFLDLAVQEDLLVILRPGPYICAERDMGGFPYWLLTKYPKIQLRTFDSVVEETFSHGRKFEVDYENDTFLLDGKPFRYISGSFHYFRAPRENWRQKLRTMRATGLNAVSTYVEWSLHNPKDNDQYVWSGMADLEHFLDLAVQEDLLVILRPGPYICAERDMGGFPYWLLTKYPKIQLRTFDSDYLREVEKWYGVLMPKMQPYLYGNGGPIIMVQVENEYGSFKACDANYMKWLRDETLKYIQDKALLFTTDGPGMLACGSVENVFATIDFGPSKTISGYWEKLRKFRPRGPLVNSEYYPGWLTHWQEGMQRVDTEKVVKTLDDMLHDNASVNFYMFFGGTNFGFTAGANNAKTISGYWEKLRKFRPRGPLVNSEYYPGWLTHWQEGMQRVDTEKVVKTLDDMLHDNASVNFYMFFGGTNFGFTAGANNGGIGSYQADITSYDYDAPMTEAGDATPKLFAIRDTISRHVVMPGVAVPDPSPKLNYGKVYLTPRQNLLSRHTRRSICRGSVESRTPVSFEELDQNSGLVLYERDLPPLRRDPSALMIEKLHDRAIVYIDRQFVGILSRENKIDTLSINWANWPGAEVANIGILGSITLDYSILFNWTITGCPLENIEDIEVHTRERSPFYRENLLREGATKCTVRNGPVFFRGEFALTPDGSRYWPTVGPQITLYVPKEFLLVGTNSLILLEYERCPEERSIELVATPKLDGYQ</sequence>
<feature type="domain" description="Beta-galactosidase 1-like first all-beta" evidence="10">
    <location>
        <begin position="632"/>
        <end position="694"/>
    </location>
</feature>
<evidence type="ECO:0000259" key="10">
    <source>
        <dbReference type="Pfam" id="PF21317"/>
    </source>
</evidence>
<dbReference type="Pfam" id="PF01301">
    <property type="entry name" value="Glyco_hydro_35"/>
    <property type="match status" value="2"/>
</dbReference>
<keyword evidence="5 6" id="KW-0326">Glycosidase</keyword>
<reference evidence="12" key="3">
    <citation type="submission" date="2020-05" db="UniProtKB">
        <authorList>
            <consortium name="EnsemblMetazoa"/>
        </authorList>
    </citation>
    <scope>IDENTIFICATION</scope>
    <source>
        <strain evidence="12">Jacobina</strain>
    </source>
</reference>
<evidence type="ECO:0000256" key="2">
    <source>
        <dbReference type="ARBA" id="ARBA00022729"/>
    </source>
</evidence>
<dbReference type="InterPro" id="IPR008979">
    <property type="entry name" value="Galactose-bd-like_sf"/>
</dbReference>
<keyword evidence="4" id="KW-0325">Glycoprotein</keyword>
<dbReference type="SUPFAM" id="SSF49785">
    <property type="entry name" value="Galactose-binding domain-like"/>
    <property type="match status" value="1"/>
</dbReference>
<dbReference type="InterPro" id="IPR017853">
    <property type="entry name" value="GH"/>
</dbReference>
<dbReference type="InterPro" id="IPR031330">
    <property type="entry name" value="Gly_Hdrlase_35_cat"/>
</dbReference>
<name>A0A1B0CQI6_LUTLO</name>
<proteinExistence type="inferred from homology"/>
<evidence type="ECO:0000313" key="11">
    <source>
        <dbReference type="EMBL" id="MBC1169692.1"/>
    </source>
</evidence>
<dbReference type="GO" id="GO:0004565">
    <property type="term" value="F:beta-galactosidase activity"/>
    <property type="evidence" value="ECO:0007669"/>
    <property type="project" value="UniProtKB-EC"/>
</dbReference>
<feature type="chain" id="PRO_5044555432" description="Beta-galactosidase" evidence="8">
    <location>
        <begin position="22"/>
        <end position="830"/>
    </location>
</feature>
<evidence type="ECO:0000313" key="12">
    <source>
        <dbReference type="EnsemblMetazoa" id="LLOJ007135-PA"/>
    </source>
</evidence>
<dbReference type="VEuPathDB" id="VectorBase:LLOJ007135"/>
<keyword evidence="3 6" id="KW-0378">Hydrolase</keyword>
<comment type="similarity">
    <text evidence="1 7">Belongs to the glycosyl hydrolase 35 family.</text>
</comment>